<feature type="domain" description="KHDC4/BBP-like KH-domain type I" evidence="4">
    <location>
        <begin position="190"/>
        <end position="251"/>
    </location>
</feature>
<sequence>MTEDNFPRVSSPESTTASTESSSTKRRRKRKWDQPAESLVSAGVAVPGILQLGNTGSLAAITFPGVALAPGAVLTNPLPSSSVTISQTKIQDELIAREIVINDADSAVRYKLTKRQTQEEIQKCTGAVVITRGKYHPPNAPPDGEKPLYLHISAGAHLDTTVERIKSVDLAAAMVEEMLKQGSINSIGMDQYVNHIMNETGATVMLRGRGSGNSESAIGEGEGHQPLHLFLSSNNPKSLESAKLLAENLLDTISRECAASSVSSCNVYKAVPPPQQLLNGVQCSGNEVKANSNSAVNSTPSAVNSVAIPPIPSATHPGISAALPHSMGLSCGHFQPNLVCNPQPSLVGGTSYSGYGGIYPQATPLQQVALALRKSPSLVNSAVPTTAANTAENYSPSLSSAKEKRLPQKRKFQELPVASEGRANPHQVPVLTLLAMEGIAFYGHLRQQKKNENHLD</sequence>
<name>A0A7J0H8E0_9ERIC</name>
<dbReference type="GO" id="GO:0005634">
    <property type="term" value="C:nucleus"/>
    <property type="evidence" value="ECO:0007669"/>
    <property type="project" value="InterPro"/>
</dbReference>
<reference evidence="6 7" key="1">
    <citation type="submission" date="2019-07" db="EMBL/GenBank/DDBJ databases">
        <title>De Novo Assembly of kiwifruit Actinidia rufa.</title>
        <authorList>
            <person name="Sugita-Konishi S."/>
            <person name="Sato K."/>
            <person name="Mori E."/>
            <person name="Abe Y."/>
            <person name="Kisaki G."/>
            <person name="Hamano K."/>
            <person name="Suezawa K."/>
            <person name="Otani M."/>
            <person name="Fukuda T."/>
            <person name="Manabe T."/>
            <person name="Gomi K."/>
            <person name="Tabuchi M."/>
            <person name="Akimitsu K."/>
            <person name="Kataoka I."/>
        </authorList>
    </citation>
    <scope>NUCLEOTIDE SEQUENCE [LARGE SCALE GENOMIC DNA]</scope>
    <source>
        <strain evidence="7">cv. Fuchu</strain>
    </source>
</reference>
<dbReference type="PANTHER" id="PTHR15744">
    <property type="entry name" value="BLOM7"/>
    <property type="match status" value="1"/>
</dbReference>
<dbReference type="InterPro" id="IPR055256">
    <property type="entry name" value="KH_1_KHDC4/BBP-like"/>
</dbReference>
<dbReference type="InterPro" id="IPR036612">
    <property type="entry name" value="KH_dom_type_1_sf"/>
</dbReference>
<keyword evidence="7" id="KW-1185">Reference proteome</keyword>
<comment type="caution">
    <text evidence="6">The sequence shown here is derived from an EMBL/GenBank/DDBJ whole genome shotgun (WGS) entry which is preliminary data.</text>
</comment>
<dbReference type="Proteomes" id="UP000585474">
    <property type="component" value="Unassembled WGS sequence"/>
</dbReference>
<feature type="domain" description="ATP-dependent RNA helicase PRP5/DDX46/KHDC4 KH" evidence="5">
    <location>
        <begin position="95"/>
        <end position="183"/>
    </location>
</feature>
<feature type="region of interest" description="Disordered" evidence="3">
    <location>
        <begin position="1"/>
        <end position="34"/>
    </location>
</feature>
<evidence type="ECO:0000313" key="6">
    <source>
        <dbReference type="EMBL" id="GFZ19241.1"/>
    </source>
</evidence>
<dbReference type="OrthoDB" id="397265at2759"/>
<proteinExistence type="predicted"/>
<dbReference type="Pfam" id="PF23469">
    <property type="entry name" value="KH_12"/>
    <property type="match status" value="1"/>
</dbReference>
<dbReference type="PANTHER" id="PTHR15744:SF0">
    <property type="entry name" value="KH HOMOLOGY DOMAIN-CONTAINING PROTEIN 4"/>
    <property type="match status" value="1"/>
</dbReference>
<dbReference type="AlphaFoldDB" id="A0A7J0H8E0"/>
<evidence type="ECO:0000256" key="3">
    <source>
        <dbReference type="SAM" id="MobiDB-lite"/>
    </source>
</evidence>
<evidence type="ECO:0000259" key="5">
    <source>
        <dbReference type="Pfam" id="PF23469"/>
    </source>
</evidence>
<evidence type="ECO:0000313" key="7">
    <source>
        <dbReference type="Proteomes" id="UP000585474"/>
    </source>
</evidence>
<evidence type="ECO:0000259" key="4">
    <source>
        <dbReference type="Pfam" id="PF22675"/>
    </source>
</evidence>
<dbReference type="EMBL" id="BJWL01000027">
    <property type="protein sequence ID" value="GFZ19241.1"/>
    <property type="molecule type" value="Genomic_DNA"/>
</dbReference>
<dbReference type="GO" id="GO:0003723">
    <property type="term" value="F:RNA binding"/>
    <property type="evidence" value="ECO:0007669"/>
    <property type="project" value="InterPro"/>
</dbReference>
<dbReference type="InterPro" id="IPR056149">
    <property type="entry name" value="PRP5/DDX46/KHDC4_KH"/>
</dbReference>
<dbReference type="Pfam" id="PF22675">
    <property type="entry name" value="KH-I_KHDC4-BBP"/>
    <property type="match status" value="1"/>
</dbReference>
<gene>
    <name evidence="6" type="ORF">Acr_27g0009800</name>
</gene>
<protein>
    <recommendedName>
        <fullName evidence="1">Protein RIK</fullName>
    </recommendedName>
    <alternativeName>
        <fullName evidence="2">Rough sheath 2-interacting KH domain protein</fullName>
    </alternativeName>
</protein>
<organism evidence="6 7">
    <name type="scientific">Actinidia rufa</name>
    <dbReference type="NCBI Taxonomy" id="165716"/>
    <lineage>
        <taxon>Eukaryota</taxon>
        <taxon>Viridiplantae</taxon>
        <taxon>Streptophyta</taxon>
        <taxon>Embryophyta</taxon>
        <taxon>Tracheophyta</taxon>
        <taxon>Spermatophyta</taxon>
        <taxon>Magnoliopsida</taxon>
        <taxon>eudicotyledons</taxon>
        <taxon>Gunneridae</taxon>
        <taxon>Pentapetalae</taxon>
        <taxon>asterids</taxon>
        <taxon>Ericales</taxon>
        <taxon>Actinidiaceae</taxon>
        <taxon>Actinidia</taxon>
    </lineage>
</organism>
<evidence type="ECO:0000256" key="1">
    <source>
        <dbReference type="ARBA" id="ARBA00070402"/>
    </source>
</evidence>
<dbReference type="Gene3D" id="3.30.1370.10">
    <property type="entry name" value="K Homology domain, type 1"/>
    <property type="match status" value="1"/>
</dbReference>
<dbReference type="FunFam" id="3.30.1370.10:FF:000037">
    <property type="entry name" value="KH domain protein"/>
    <property type="match status" value="1"/>
</dbReference>
<accession>A0A7J0H8E0</accession>
<dbReference type="InterPro" id="IPR031121">
    <property type="entry name" value="RIK/BLOM7"/>
</dbReference>
<feature type="compositionally biased region" description="Low complexity" evidence="3">
    <location>
        <begin position="10"/>
        <end position="22"/>
    </location>
</feature>
<dbReference type="SUPFAM" id="SSF54791">
    <property type="entry name" value="Eukaryotic type KH-domain (KH-domain type I)"/>
    <property type="match status" value="1"/>
</dbReference>
<evidence type="ECO:0000256" key="2">
    <source>
        <dbReference type="ARBA" id="ARBA00081001"/>
    </source>
</evidence>